<dbReference type="EMBL" id="JAUYVT010000002">
    <property type="protein sequence ID" value="MDP2563655.1"/>
    <property type="molecule type" value="Genomic_DNA"/>
</dbReference>
<comment type="caution">
    <text evidence="1">The sequence shown here is derived from an EMBL/GenBank/DDBJ whole genome shotgun (WGS) entry which is preliminary data.</text>
</comment>
<protein>
    <recommendedName>
        <fullName evidence="3">DUF2591 domain-containing protein</fullName>
    </recommendedName>
</protein>
<evidence type="ECO:0000313" key="1">
    <source>
        <dbReference type="EMBL" id="MDP2563655.1"/>
    </source>
</evidence>
<evidence type="ECO:0000313" key="2">
    <source>
        <dbReference type="Proteomes" id="UP001177212"/>
    </source>
</evidence>
<keyword evidence="2" id="KW-1185">Reference proteome</keyword>
<dbReference type="RefSeq" id="WP_305471169.1">
    <property type="nucleotide sequence ID" value="NZ_JAUYVT010000002.1"/>
</dbReference>
<sequence length="128" mass="14927">MDTLVNFKSEMFKPFLPDDSQVNPGVFGAELAFWISKKLAQKGIITSYPEYEDWGWYVEYCLDDNEYRLCCGNVESSQTEWQCFLEPYAKDFFGRNKAPIELARVLLNAVREVLEETDGIDDIKWSCR</sequence>
<accession>A0ABT9FA67</accession>
<proteinExistence type="predicted"/>
<dbReference type="Proteomes" id="UP001177212">
    <property type="component" value="Unassembled WGS sequence"/>
</dbReference>
<reference evidence="1" key="1">
    <citation type="submission" date="2023-07" db="EMBL/GenBank/DDBJ databases">
        <title>Genome content predicts the carbon catabolic preferences of heterotrophic bacteria.</title>
        <authorList>
            <person name="Gralka M."/>
        </authorList>
    </citation>
    <scope>NUCLEOTIDE SEQUENCE</scope>
    <source>
        <strain evidence="1">4G09</strain>
    </source>
</reference>
<name>A0ABT9FA67_9GAMM</name>
<organism evidence="1 2">
    <name type="scientific">Pseudoalteromonas marina</name>
    <dbReference type="NCBI Taxonomy" id="267375"/>
    <lineage>
        <taxon>Bacteria</taxon>
        <taxon>Pseudomonadati</taxon>
        <taxon>Pseudomonadota</taxon>
        <taxon>Gammaproteobacteria</taxon>
        <taxon>Alteromonadales</taxon>
        <taxon>Pseudoalteromonadaceae</taxon>
        <taxon>Pseudoalteromonas</taxon>
    </lineage>
</organism>
<gene>
    <name evidence="1" type="ORF">Q8W34_03380</name>
</gene>
<evidence type="ECO:0008006" key="3">
    <source>
        <dbReference type="Google" id="ProtNLM"/>
    </source>
</evidence>